<evidence type="ECO:0000259" key="3">
    <source>
        <dbReference type="Pfam" id="PF05368"/>
    </source>
</evidence>
<keyword evidence="2" id="KW-0521">NADP</keyword>
<dbReference type="AlphaFoldDB" id="A0A0K1Q281"/>
<gene>
    <name evidence="4" type="ORF">AKJ09_06410</name>
</gene>
<dbReference type="Pfam" id="PF05368">
    <property type="entry name" value="NmrA"/>
    <property type="match status" value="1"/>
</dbReference>
<feature type="domain" description="NmrA-like" evidence="3">
    <location>
        <begin position="5"/>
        <end position="256"/>
    </location>
</feature>
<organism evidence="4 5">
    <name type="scientific">Labilithrix luteola</name>
    <dbReference type="NCBI Taxonomy" id="1391654"/>
    <lineage>
        <taxon>Bacteria</taxon>
        <taxon>Pseudomonadati</taxon>
        <taxon>Myxococcota</taxon>
        <taxon>Polyangia</taxon>
        <taxon>Polyangiales</taxon>
        <taxon>Labilitrichaceae</taxon>
        <taxon>Labilithrix</taxon>
    </lineage>
</organism>
<dbReference type="SUPFAM" id="SSF51735">
    <property type="entry name" value="NAD(P)-binding Rossmann-fold domains"/>
    <property type="match status" value="1"/>
</dbReference>
<dbReference type="InterPro" id="IPR036291">
    <property type="entry name" value="NAD(P)-bd_dom_sf"/>
</dbReference>
<sequence>MANEGTILVTGATGKQGGATARHLLERGFRVRARTRNPEGEAAQQLKQKGAELVAGDFDDAASLERALDGAWGAFAVQPLERGPAVEIVNGERFGRMARQKGVTHLVYSSVGSAHRNTGIPHFESKWTTEQTLRGLGFPRLTILRPVYFMENLLSPWTLRGDQLVSWISPDRELQMIAVDDIGKFGALAFARSEQLAGAAIDIAGDSVTMTQAASILSSARGRPVTLVRQSIDEIRKTSEDLASMAEWFERVGYDADMPALKRTYDVPLLTLADWARTAFGGEGVAA</sequence>
<dbReference type="RefSeq" id="WP_146651149.1">
    <property type="nucleotide sequence ID" value="NZ_CP012333.1"/>
</dbReference>
<dbReference type="PATRIC" id="fig|1391654.3.peg.6499"/>
<evidence type="ECO:0000256" key="2">
    <source>
        <dbReference type="ARBA" id="ARBA00022857"/>
    </source>
</evidence>
<dbReference type="Gene3D" id="3.90.25.10">
    <property type="entry name" value="UDP-galactose 4-epimerase, domain 1"/>
    <property type="match status" value="1"/>
</dbReference>
<protein>
    <recommendedName>
        <fullName evidence="3">NmrA-like domain-containing protein</fullName>
    </recommendedName>
</protein>
<dbReference type="KEGG" id="llu:AKJ09_06410"/>
<dbReference type="OrthoDB" id="9794300at2"/>
<dbReference type="InterPro" id="IPR051164">
    <property type="entry name" value="NmrA-like_oxidored"/>
</dbReference>
<evidence type="ECO:0000256" key="1">
    <source>
        <dbReference type="ARBA" id="ARBA00006328"/>
    </source>
</evidence>
<keyword evidence="5" id="KW-1185">Reference proteome</keyword>
<dbReference type="CDD" id="cd05251">
    <property type="entry name" value="NmrA_like_SDR_a"/>
    <property type="match status" value="1"/>
</dbReference>
<dbReference type="EMBL" id="CP012333">
    <property type="protein sequence ID" value="AKU99746.1"/>
    <property type="molecule type" value="Genomic_DNA"/>
</dbReference>
<accession>A0A0K1Q281</accession>
<reference evidence="4 5" key="1">
    <citation type="submission" date="2015-08" db="EMBL/GenBank/DDBJ databases">
        <authorList>
            <person name="Babu N.S."/>
            <person name="Beckwith C.J."/>
            <person name="Beseler K.G."/>
            <person name="Brison A."/>
            <person name="Carone J.V."/>
            <person name="Caskin T.P."/>
            <person name="Diamond M."/>
            <person name="Durham M.E."/>
            <person name="Foxe J.M."/>
            <person name="Go M."/>
            <person name="Henderson B.A."/>
            <person name="Jones I.B."/>
            <person name="McGettigan J.A."/>
            <person name="Micheletti S.J."/>
            <person name="Nasrallah M.E."/>
            <person name="Ortiz D."/>
            <person name="Piller C.R."/>
            <person name="Privatt S.R."/>
            <person name="Schneider S.L."/>
            <person name="Sharp S."/>
            <person name="Smith T.C."/>
            <person name="Stanton J.D."/>
            <person name="Ullery H.E."/>
            <person name="Wilson R.J."/>
            <person name="Serrano M.G."/>
            <person name="Buck G."/>
            <person name="Lee V."/>
            <person name="Wang Y."/>
            <person name="Carvalho R."/>
            <person name="Voegtly L."/>
            <person name="Shi R."/>
            <person name="Duckworth R."/>
            <person name="Johnson A."/>
            <person name="Loviza R."/>
            <person name="Walstead R."/>
            <person name="Shah Z."/>
            <person name="Kiflezghi M."/>
            <person name="Wade K."/>
            <person name="Ball S.L."/>
            <person name="Bradley K.W."/>
            <person name="Asai D.J."/>
            <person name="Bowman C.A."/>
            <person name="Russell D.A."/>
            <person name="Pope W.H."/>
            <person name="Jacobs-Sera D."/>
            <person name="Hendrix R.W."/>
            <person name="Hatfull G.F."/>
        </authorList>
    </citation>
    <scope>NUCLEOTIDE SEQUENCE [LARGE SCALE GENOMIC DNA]</scope>
    <source>
        <strain evidence="4 5">DSM 27648</strain>
    </source>
</reference>
<comment type="similarity">
    <text evidence="1">Belongs to the NmrA-type oxidoreductase family.</text>
</comment>
<dbReference type="STRING" id="1391654.AKJ09_06410"/>
<evidence type="ECO:0000313" key="4">
    <source>
        <dbReference type="EMBL" id="AKU99746.1"/>
    </source>
</evidence>
<dbReference type="Proteomes" id="UP000064967">
    <property type="component" value="Chromosome"/>
</dbReference>
<evidence type="ECO:0000313" key="5">
    <source>
        <dbReference type="Proteomes" id="UP000064967"/>
    </source>
</evidence>
<dbReference type="PANTHER" id="PTHR42748:SF7">
    <property type="entry name" value="NMRA LIKE REDOX SENSOR 1-RELATED"/>
    <property type="match status" value="1"/>
</dbReference>
<dbReference type="PANTHER" id="PTHR42748">
    <property type="entry name" value="NITROGEN METABOLITE REPRESSION PROTEIN NMRA FAMILY MEMBER"/>
    <property type="match status" value="1"/>
</dbReference>
<proteinExistence type="inferred from homology"/>
<name>A0A0K1Q281_9BACT</name>
<dbReference type="InterPro" id="IPR008030">
    <property type="entry name" value="NmrA-like"/>
</dbReference>
<dbReference type="Gene3D" id="3.40.50.720">
    <property type="entry name" value="NAD(P)-binding Rossmann-like Domain"/>
    <property type="match status" value="1"/>
</dbReference>